<evidence type="ECO:0000256" key="3">
    <source>
        <dbReference type="ARBA" id="ARBA00022905"/>
    </source>
</evidence>
<dbReference type="Pfam" id="PF05402">
    <property type="entry name" value="PqqD"/>
    <property type="match status" value="1"/>
</dbReference>
<dbReference type="InterPro" id="IPR022479">
    <property type="entry name" value="PqqD_bac"/>
</dbReference>
<dbReference type="EMBL" id="JRKS01000033">
    <property type="protein sequence ID" value="KGJ06034.1"/>
    <property type="molecule type" value="Genomic_DNA"/>
</dbReference>
<organism evidence="4 5">
    <name type="scientific">Paracoccus sphaerophysae</name>
    <dbReference type="NCBI Taxonomy" id="690417"/>
    <lineage>
        <taxon>Bacteria</taxon>
        <taxon>Pseudomonadati</taxon>
        <taxon>Pseudomonadota</taxon>
        <taxon>Alphaproteobacteria</taxon>
        <taxon>Rhodobacterales</taxon>
        <taxon>Paracoccaceae</taxon>
        <taxon>Paracoccus</taxon>
    </lineage>
</organism>
<proteinExistence type="predicted"/>
<dbReference type="InterPro" id="IPR008792">
    <property type="entry name" value="PQQD"/>
</dbReference>
<keyword evidence="3" id="KW-0884">PQQ biosynthesis</keyword>
<name>A0A099F6I6_9RHOB</name>
<evidence type="ECO:0000256" key="1">
    <source>
        <dbReference type="ARBA" id="ARBA00004886"/>
    </source>
</evidence>
<reference evidence="4 5" key="2">
    <citation type="submission" date="2014-10" db="EMBL/GenBank/DDBJ databases">
        <title>Paracoccus sanguinis sp. nov., isolated from clinical specimens of New York State patients.</title>
        <authorList>
            <person name="Mingle L.A."/>
            <person name="Cole J.A."/>
            <person name="Lapierre P."/>
            <person name="Musser K.A."/>
        </authorList>
    </citation>
    <scope>NUCLEOTIDE SEQUENCE [LARGE SCALE GENOMIC DNA]</scope>
    <source>
        <strain evidence="4 5">HAMBI 3106</strain>
    </source>
</reference>
<comment type="subunit">
    <text evidence="2">Monomer. Interacts with PqqE.</text>
</comment>
<dbReference type="AlphaFoldDB" id="A0A099F6I6"/>
<sequence>MAEDTVPYLPRGVRLAQDRVRGMRVLQAPERAMQLDPVGEAILSALDGRRLGQIIEALAAEYAAPRDQIAGDVTGFLQSLIDRRMVFVRLP</sequence>
<dbReference type="UniPathway" id="UPA00539"/>
<dbReference type="Gene3D" id="1.10.10.1150">
    <property type="entry name" value="Coenzyme PQQ synthesis protein D (PqqD)"/>
    <property type="match status" value="1"/>
</dbReference>
<protein>
    <submittedName>
        <fullName evidence="4">Pyrroloquinoline quinone biosynthesis protein PqqD</fullName>
    </submittedName>
</protein>
<dbReference type="NCBIfam" id="TIGR03859">
    <property type="entry name" value="PQQ_PqqD"/>
    <property type="match status" value="1"/>
</dbReference>
<reference evidence="4 5" key="1">
    <citation type="submission" date="2014-09" db="EMBL/GenBank/DDBJ databases">
        <authorList>
            <person name="McGinnis J.M."/>
            <person name="Wolfgang W.J."/>
        </authorList>
    </citation>
    <scope>NUCLEOTIDE SEQUENCE [LARGE SCALE GENOMIC DNA]</scope>
    <source>
        <strain evidence="4 5">HAMBI 3106</strain>
    </source>
</reference>
<comment type="pathway">
    <text evidence="1">Cofactor biosynthesis; pyrroloquinoline quinone biosynthesis.</text>
</comment>
<comment type="caution">
    <text evidence="4">The sequence shown here is derived from an EMBL/GenBank/DDBJ whole genome shotgun (WGS) entry which is preliminary data.</text>
</comment>
<dbReference type="InterPro" id="IPR041881">
    <property type="entry name" value="PqqD_sf"/>
</dbReference>
<evidence type="ECO:0000313" key="5">
    <source>
        <dbReference type="Proteomes" id="UP000029917"/>
    </source>
</evidence>
<dbReference type="GO" id="GO:0018189">
    <property type="term" value="P:pyrroloquinoline quinone biosynthetic process"/>
    <property type="evidence" value="ECO:0007669"/>
    <property type="project" value="UniProtKB-UniPathway"/>
</dbReference>
<accession>A0A099F6I6</accession>
<evidence type="ECO:0000256" key="2">
    <source>
        <dbReference type="ARBA" id="ARBA00011741"/>
    </source>
</evidence>
<dbReference type="Proteomes" id="UP000029917">
    <property type="component" value="Unassembled WGS sequence"/>
</dbReference>
<dbReference type="GO" id="GO:0048038">
    <property type="term" value="F:quinone binding"/>
    <property type="evidence" value="ECO:0007669"/>
    <property type="project" value="InterPro"/>
</dbReference>
<keyword evidence="5" id="KW-1185">Reference proteome</keyword>
<evidence type="ECO:0000313" key="4">
    <source>
        <dbReference type="EMBL" id="KGJ06034.1"/>
    </source>
</evidence>
<dbReference type="STRING" id="690417.IC63_10815"/>
<gene>
    <name evidence="4" type="ORF">IC63_10815</name>
</gene>